<dbReference type="FunFam" id="1.10.10.10:FF:000001">
    <property type="entry name" value="LysR family transcriptional regulator"/>
    <property type="match status" value="1"/>
</dbReference>
<evidence type="ECO:0000256" key="2">
    <source>
        <dbReference type="ARBA" id="ARBA00023015"/>
    </source>
</evidence>
<name>A0A2P5K7Q1_9BURK</name>
<evidence type="ECO:0000313" key="8">
    <source>
        <dbReference type="Proteomes" id="UP000243096"/>
    </source>
</evidence>
<feature type="domain" description="HTH lysR-type" evidence="6">
    <location>
        <begin position="6"/>
        <end position="63"/>
    </location>
</feature>
<dbReference type="InterPro" id="IPR000847">
    <property type="entry name" value="LysR_HTH_N"/>
</dbReference>
<dbReference type="PROSITE" id="PS50931">
    <property type="entry name" value="HTH_LYSR"/>
    <property type="match status" value="1"/>
</dbReference>
<dbReference type="OrthoDB" id="5671700at2"/>
<evidence type="ECO:0000256" key="3">
    <source>
        <dbReference type="ARBA" id="ARBA00023125"/>
    </source>
</evidence>
<dbReference type="PANTHER" id="PTHR30537:SF31">
    <property type="entry name" value="TRANSCRIPTIONAL REGULATOR, LYSR FAMILY"/>
    <property type="match status" value="1"/>
</dbReference>
<evidence type="ECO:0000256" key="5">
    <source>
        <dbReference type="SAM" id="MobiDB-lite"/>
    </source>
</evidence>
<dbReference type="Gene3D" id="1.10.10.10">
    <property type="entry name" value="Winged helix-like DNA-binding domain superfamily/Winged helix DNA-binding domain"/>
    <property type="match status" value="1"/>
</dbReference>
<gene>
    <name evidence="7" type="ORF">B0O95_11312</name>
</gene>
<dbReference type="SUPFAM" id="SSF53850">
    <property type="entry name" value="Periplasmic binding protein-like II"/>
    <property type="match status" value="1"/>
</dbReference>
<feature type="compositionally biased region" description="Basic and acidic residues" evidence="5">
    <location>
        <begin position="306"/>
        <end position="329"/>
    </location>
</feature>
<dbReference type="GO" id="GO:0003700">
    <property type="term" value="F:DNA-binding transcription factor activity"/>
    <property type="evidence" value="ECO:0007669"/>
    <property type="project" value="InterPro"/>
</dbReference>
<proteinExistence type="inferred from homology"/>
<dbReference type="RefSeq" id="WP_104078165.1">
    <property type="nucleotide sequence ID" value="NZ_CP062178.1"/>
</dbReference>
<organism evidence="7 8">
    <name type="scientific">Mycetohabitans endofungorum</name>
    <dbReference type="NCBI Taxonomy" id="417203"/>
    <lineage>
        <taxon>Bacteria</taxon>
        <taxon>Pseudomonadati</taxon>
        <taxon>Pseudomonadota</taxon>
        <taxon>Betaproteobacteria</taxon>
        <taxon>Burkholderiales</taxon>
        <taxon>Burkholderiaceae</taxon>
        <taxon>Mycetohabitans</taxon>
    </lineage>
</organism>
<protein>
    <submittedName>
        <fullName evidence="7">LysR family transcriptional regulator</fullName>
    </submittedName>
</protein>
<dbReference type="Gene3D" id="3.40.190.290">
    <property type="match status" value="1"/>
</dbReference>
<keyword evidence="8" id="KW-1185">Reference proteome</keyword>
<evidence type="ECO:0000259" key="6">
    <source>
        <dbReference type="PROSITE" id="PS50931"/>
    </source>
</evidence>
<comment type="similarity">
    <text evidence="1">Belongs to the LysR transcriptional regulatory family.</text>
</comment>
<dbReference type="PANTHER" id="PTHR30537">
    <property type="entry name" value="HTH-TYPE TRANSCRIPTIONAL REGULATOR"/>
    <property type="match status" value="1"/>
</dbReference>
<accession>A0A2P5K7Q1</accession>
<keyword evidence="2" id="KW-0805">Transcription regulation</keyword>
<keyword evidence="3" id="KW-0238">DNA-binding</keyword>
<dbReference type="Proteomes" id="UP000243096">
    <property type="component" value="Unassembled WGS sequence"/>
</dbReference>
<evidence type="ECO:0000256" key="1">
    <source>
        <dbReference type="ARBA" id="ARBA00009437"/>
    </source>
</evidence>
<dbReference type="InterPro" id="IPR036390">
    <property type="entry name" value="WH_DNA-bd_sf"/>
</dbReference>
<dbReference type="Pfam" id="PF00126">
    <property type="entry name" value="HTH_1"/>
    <property type="match status" value="1"/>
</dbReference>
<reference evidence="7 8" key="1">
    <citation type="submission" date="2018-01" db="EMBL/GenBank/DDBJ databases">
        <title>Genomic Encyclopedia of Type Strains, Phase III (KMG-III): the genomes of soil and plant-associated and newly described type strains.</title>
        <authorList>
            <person name="Whitman W."/>
        </authorList>
    </citation>
    <scope>NUCLEOTIDE SEQUENCE [LARGE SCALE GENOMIC DNA]</scope>
    <source>
        <strain evidence="7 8">HKI456</strain>
    </source>
</reference>
<dbReference type="InterPro" id="IPR058163">
    <property type="entry name" value="LysR-type_TF_proteobact-type"/>
</dbReference>
<dbReference type="EMBL" id="PRDW01000013">
    <property type="protein sequence ID" value="PPB82742.1"/>
    <property type="molecule type" value="Genomic_DNA"/>
</dbReference>
<dbReference type="InterPro" id="IPR005119">
    <property type="entry name" value="LysR_subst-bd"/>
</dbReference>
<evidence type="ECO:0000313" key="7">
    <source>
        <dbReference type="EMBL" id="PPB82742.1"/>
    </source>
</evidence>
<dbReference type="InterPro" id="IPR036388">
    <property type="entry name" value="WH-like_DNA-bd_sf"/>
</dbReference>
<comment type="caution">
    <text evidence="7">The sequence shown here is derived from an EMBL/GenBank/DDBJ whole genome shotgun (WGS) entry which is preliminary data.</text>
</comment>
<sequence length="329" mass="36232">MNLGHHDLNDLLYFSQVVEYGGFSAAERALGISKSRLSRRLSDLEAALGVRLLQRSTRKLALTEAGALFHRHCVAMLGEARAALDAVHQLGSTPRGTVRVSVPMTVSQTMLAHWMPEFLRRYPDVKVVAHVTNRVIDLFEDEIDVALRVRSEPHANSNIVVRPLWRREQMLVGSPSLLDTNHPPMVPADLARYATLSVPSADGRYVFKLIAPDGKRHDYEHEPRLVTADLLMIHQAVLAGVGIAVLPDNIYQAAMNAGQLSPVMPGWTLPPPQLYAVFLSRQGLLPAVRAFIDFLVEMIEKGTGMPHDDLADASRPDSTRHGRGDAADG</sequence>
<dbReference type="SUPFAM" id="SSF46785">
    <property type="entry name" value="Winged helix' DNA-binding domain"/>
    <property type="match status" value="1"/>
</dbReference>
<feature type="region of interest" description="Disordered" evidence="5">
    <location>
        <begin position="305"/>
        <end position="329"/>
    </location>
</feature>
<dbReference type="AlphaFoldDB" id="A0A2P5K7Q1"/>
<dbReference type="GO" id="GO:0043565">
    <property type="term" value="F:sequence-specific DNA binding"/>
    <property type="evidence" value="ECO:0007669"/>
    <property type="project" value="TreeGrafter"/>
</dbReference>
<evidence type="ECO:0000256" key="4">
    <source>
        <dbReference type="ARBA" id="ARBA00023163"/>
    </source>
</evidence>
<dbReference type="GO" id="GO:0006351">
    <property type="term" value="P:DNA-templated transcription"/>
    <property type="evidence" value="ECO:0007669"/>
    <property type="project" value="TreeGrafter"/>
</dbReference>
<keyword evidence="4" id="KW-0804">Transcription</keyword>
<dbReference type="Pfam" id="PF03466">
    <property type="entry name" value="LysR_substrate"/>
    <property type="match status" value="1"/>
</dbReference>